<reference evidence="2 3" key="1">
    <citation type="submission" date="2014-04" db="EMBL/GenBank/DDBJ databases">
        <authorList>
            <consortium name="DOE Joint Genome Institute"/>
            <person name="Kuo A."/>
            <person name="Kohler A."/>
            <person name="Jargeat P."/>
            <person name="Nagy L.G."/>
            <person name="Floudas D."/>
            <person name="Copeland A."/>
            <person name="Barry K.W."/>
            <person name="Cichocki N."/>
            <person name="Veneault-Fourrey C."/>
            <person name="LaButti K."/>
            <person name="Lindquist E.A."/>
            <person name="Lipzen A."/>
            <person name="Lundell T."/>
            <person name="Morin E."/>
            <person name="Murat C."/>
            <person name="Sun H."/>
            <person name="Tunlid A."/>
            <person name="Henrissat B."/>
            <person name="Grigoriev I.V."/>
            <person name="Hibbett D.S."/>
            <person name="Martin F."/>
            <person name="Nordberg H.P."/>
            <person name="Cantor M.N."/>
            <person name="Hua S.X."/>
        </authorList>
    </citation>
    <scope>NUCLEOTIDE SEQUENCE [LARGE SCALE GENOMIC DNA]</scope>
    <source>
        <strain evidence="2 3">Ve08.2h10</strain>
    </source>
</reference>
<protein>
    <submittedName>
        <fullName evidence="2">Uncharacterized protein</fullName>
    </submittedName>
</protein>
<dbReference type="Proteomes" id="UP000054538">
    <property type="component" value="Unassembled WGS sequence"/>
</dbReference>
<feature type="region of interest" description="Disordered" evidence="1">
    <location>
        <begin position="40"/>
        <end position="94"/>
    </location>
</feature>
<dbReference type="EMBL" id="KN831045">
    <property type="protein sequence ID" value="KIK72254.1"/>
    <property type="molecule type" value="Genomic_DNA"/>
</dbReference>
<accession>A0A0D0CXV9</accession>
<evidence type="ECO:0000256" key="1">
    <source>
        <dbReference type="SAM" id="MobiDB-lite"/>
    </source>
</evidence>
<proteinExistence type="predicted"/>
<gene>
    <name evidence="2" type="ORF">PAXRUDRAFT_22205</name>
</gene>
<evidence type="ECO:0000313" key="3">
    <source>
        <dbReference type="Proteomes" id="UP000054538"/>
    </source>
</evidence>
<dbReference type="AlphaFoldDB" id="A0A0D0CXV9"/>
<dbReference type="InParanoid" id="A0A0D0CXV9"/>
<keyword evidence="3" id="KW-1185">Reference proteome</keyword>
<feature type="compositionally biased region" description="Low complexity" evidence="1">
    <location>
        <begin position="40"/>
        <end position="52"/>
    </location>
</feature>
<name>A0A0D0CXV9_9AGAM</name>
<reference evidence="3" key="2">
    <citation type="submission" date="2015-01" db="EMBL/GenBank/DDBJ databases">
        <title>Evolutionary Origins and Diversification of the Mycorrhizal Mutualists.</title>
        <authorList>
            <consortium name="DOE Joint Genome Institute"/>
            <consortium name="Mycorrhizal Genomics Consortium"/>
            <person name="Kohler A."/>
            <person name="Kuo A."/>
            <person name="Nagy L.G."/>
            <person name="Floudas D."/>
            <person name="Copeland A."/>
            <person name="Barry K.W."/>
            <person name="Cichocki N."/>
            <person name="Veneault-Fourrey C."/>
            <person name="LaButti K."/>
            <person name="Lindquist E.A."/>
            <person name="Lipzen A."/>
            <person name="Lundell T."/>
            <person name="Morin E."/>
            <person name="Murat C."/>
            <person name="Riley R."/>
            <person name="Ohm R."/>
            <person name="Sun H."/>
            <person name="Tunlid A."/>
            <person name="Henrissat B."/>
            <person name="Grigoriev I.V."/>
            <person name="Hibbett D.S."/>
            <person name="Martin F."/>
        </authorList>
    </citation>
    <scope>NUCLEOTIDE SEQUENCE [LARGE SCALE GENOMIC DNA]</scope>
    <source>
        <strain evidence="3">Ve08.2h10</strain>
    </source>
</reference>
<dbReference type="OrthoDB" id="2634326at2759"/>
<sequence length="384" mass="43127">MFPTLHLGHAGTDRHFNSRRTFRAKVLDVSDATSSVAIPQQSAVASSSQTASGGHVQVNRNNNARNNAKESVYSASTSRNKVHNPKSGRDKWAEGDTTIMPLPFPQWVSAFKWVDKDPARVKMGLVDTGYCFPEPALIVTPVLPEWRKLYCANWLAAQPLWISRVDHHPPSPLPVPQTWCDFLNTIPSALLAANMTTKSAWEKLVAKTLFGQALVHLQGNTWTTQGDVSWRNQRIAITTLEDPPAHLMCCILWEIYELGFCYELLDLDRAMVPGLWTEAPTERTELLYSNFPGESGLVMWQEDMPTTEQGMWAAPATAYPFLESWHKLLSAWPEAPSHLRSPIVQESFSPVVQLDILSSACMFYVQTFFDLFGRPPIVPHRVPM</sequence>
<evidence type="ECO:0000313" key="2">
    <source>
        <dbReference type="EMBL" id="KIK72254.1"/>
    </source>
</evidence>
<dbReference type="HOGENOM" id="CLU_046162_0_0_1"/>
<organism evidence="2 3">
    <name type="scientific">Paxillus rubicundulus Ve08.2h10</name>
    <dbReference type="NCBI Taxonomy" id="930991"/>
    <lineage>
        <taxon>Eukaryota</taxon>
        <taxon>Fungi</taxon>
        <taxon>Dikarya</taxon>
        <taxon>Basidiomycota</taxon>
        <taxon>Agaricomycotina</taxon>
        <taxon>Agaricomycetes</taxon>
        <taxon>Agaricomycetidae</taxon>
        <taxon>Boletales</taxon>
        <taxon>Paxilineae</taxon>
        <taxon>Paxillaceae</taxon>
        <taxon>Paxillus</taxon>
    </lineage>
</organism>